<evidence type="ECO:0000256" key="7">
    <source>
        <dbReference type="ARBA" id="ARBA00022898"/>
    </source>
</evidence>
<dbReference type="PANTHER" id="PTHR13693:SF100">
    <property type="entry name" value="8-AMINO-7-OXONONANOATE SYNTHASE"/>
    <property type="match status" value="1"/>
</dbReference>
<comment type="pathway">
    <text evidence="2 9">Cofactor biosynthesis; biotin biosynthesis.</text>
</comment>
<dbReference type="CDD" id="cd06454">
    <property type="entry name" value="KBL_like"/>
    <property type="match status" value="1"/>
</dbReference>
<dbReference type="EMBL" id="PRLP01000148">
    <property type="protein sequence ID" value="PPC74474.1"/>
    <property type="molecule type" value="Genomic_DNA"/>
</dbReference>
<dbReference type="InterPro" id="IPR004839">
    <property type="entry name" value="Aminotransferase_I/II_large"/>
</dbReference>
<feature type="binding site" evidence="9">
    <location>
        <position position="235"/>
    </location>
    <ligand>
        <name>pyridoxal 5'-phosphate</name>
        <dbReference type="ChEBI" id="CHEBI:597326"/>
    </ligand>
</feature>
<evidence type="ECO:0000259" key="11">
    <source>
        <dbReference type="Pfam" id="PF00155"/>
    </source>
</evidence>
<feature type="binding site" evidence="9">
    <location>
        <position position="178"/>
    </location>
    <ligand>
        <name>pyridoxal 5'-phosphate</name>
        <dbReference type="ChEBI" id="CHEBI:597326"/>
    </ligand>
</feature>
<feature type="binding site" evidence="9">
    <location>
        <position position="352"/>
    </location>
    <ligand>
        <name>substrate</name>
    </ligand>
</feature>
<comment type="similarity">
    <text evidence="3 9">Belongs to the class-II pyridoxal-phosphate-dependent aminotransferase family. BioF subfamily.</text>
</comment>
<feature type="domain" description="Aminotransferase class I/classII large" evidence="11">
    <location>
        <begin position="41"/>
        <end position="379"/>
    </location>
</feature>
<dbReference type="AlphaFoldDB" id="A0A2S5KI32"/>
<dbReference type="InterPro" id="IPR004723">
    <property type="entry name" value="AONS_Archaea/Proteobacteria"/>
</dbReference>
<evidence type="ECO:0000256" key="1">
    <source>
        <dbReference type="ARBA" id="ARBA00001933"/>
    </source>
</evidence>
<dbReference type="InterPro" id="IPR015421">
    <property type="entry name" value="PyrdxlP-dep_Trfase_major"/>
</dbReference>
<dbReference type="Gene3D" id="3.90.1150.10">
    <property type="entry name" value="Aspartate Aminotransferase, domain 1"/>
    <property type="match status" value="1"/>
</dbReference>
<dbReference type="InterPro" id="IPR022834">
    <property type="entry name" value="AONS_Proteobacteria"/>
</dbReference>
<dbReference type="InterPro" id="IPR001917">
    <property type="entry name" value="Aminotrans_II_pyridoxalP_BS"/>
</dbReference>
<keyword evidence="7 9" id="KW-0663">Pyridoxal phosphate</keyword>
<feature type="modified residue" description="N6-(pyridoxal phosphate)lysine" evidence="9 10">
    <location>
        <position position="238"/>
    </location>
</feature>
<proteinExistence type="inferred from homology"/>
<name>A0A2S5KI32_9PROT</name>
<dbReference type="InterPro" id="IPR050087">
    <property type="entry name" value="AON_synthase_class-II"/>
</dbReference>
<comment type="function">
    <text evidence="9">Catalyzes the decarboxylative condensation of pimeloyl-[acyl-carrier protein] and L-alanine to produce 8-amino-7-oxononanoate (AON), [acyl-carrier protein], and carbon dioxide.</text>
</comment>
<comment type="cofactor">
    <cofactor evidence="1 9 10">
        <name>pyridoxal 5'-phosphate</name>
        <dbReference type="ChEBI" id="CHEBI:597326"/>
    </cofactor>
</comment>
<dbReference type="GO" id="GO:0009102">
    <property type="term" value="P:biotin biosynthetic process"/>
    <property type="evidence" value="ECO:0007669"/>
    <property type="project" value="UniProtKB-UniRule"/>
</dbReference>
<reference evidence="12 13" key="1">
    <citation type="submission" date="2018-02" db="EMBL/GenBank/DDBJ databases">
        <title>novel marine gammaproteobacteria from coastal saline agro ecosystem.</title>
        <authorList>
            <person name="Krishnan R."/>
            <person name="Ramesh Kumar N."/>
        </authorList>
    </citation>
    <scope>NUCLEOTIDE SEQUENCE [LARGE SCALE GENOMIC DNA]</scope>
    <source>
        <strain evidence="12 13">228</strain>
    </source>
</reference>
<evidence type="ECO:0000256" key="4">
    <source>
        <dbReference type="ARBA" id="ARBA00011738"/>
    </source>
</evidence>
<dbReference type="PROSITE" id="PS00599">
    <property type="entry name" value="AA_TRANSFER_CLASS_2"/>
    <property type="match status" value="1"/>
</dbReference>
<dbReference type="Pfam" id="PF00155">
    <property type="entry name" value="Aminotran_1_2"/>
    <property type="match status" value="1"/>
</dbReference>
<evidence type="ECO:0000256" key="5">
    <source>
        <dbReference type="ARBA" id="ARBA00022679"/>
    </source>
</evidence>
<dbReference type="SUPFAM" id="SSF53383">
    <property type="entry name" value="PLP-dependent transferases"/>
    <property type="match status" value="1"/>
</dbReference>
<comment type="caution">
    <text evidence="12">The sequence shown here is derived from an EMBL/GenBank/DDBJ whole genome shotgun (WGS) entry which is preliminary data.</text>
</comment>
<sequence>MDAFNLQARLKERQQQHLYRQRRTLEGAQQPEVVLDGQRYLAFCSNDYLGLANDPRLKQSAIEAVQRYGVGSGASHLVSGHSAEHHALEEELAVFTGRQRALLFSTGYMANLGAISALLDDQSAVFEDRLNHASLLDAGLNSGARFQRYLHNDVDNLASRLGKATQSHKLVVTDGVFSMDGDVAPLNELAQLCHDQQAWLMVDDAHGFGVLGEHGAGLVEACELDQQQVPVLMATLGKALGCAGAFIAGSETLIEALIQFARPYIYTTAMPPAVAAAGRQALRIVQQEPERRLHLQHLIRRFRHEAEVMGLTLMSSQTAIQPVLVGSAARAMALSASLLQQGIWVTAIRPPTVPAGMSRLRITLTAAHTDQQLDRLLYALERSWREVSDHG</sequence>
<protein>
    <recommendedName>
        <fullName evidence="9">8-amino-7-oxononanoate synthase</fullName>
        <shortName evidence="9">AONS</shortName>
        <ecNumber evidence="9">2.3.1.47</ecNumber>
    </recommendedName>
    <alternativeName>
        <fullName evidence="9">7-keto-8-amino-pelargonic acid synthase</fullName>
        <shortName evidence="9">7-KAP synthase</shortName>
        <shortName evidence="9">KAPA synthase</shortName>
    </alternativeName>
    <alternativeName>
        <fullName evidence="9">8-amino-7-ketopelargonate synthase</fullName>
    </alternativeName>
</protein>
<keyword evidence="5 9" id="KW-0808">Transferase</keyword>
<accession>A0A2S5KI32</accession>
<evidence type="ECO:0000313" key="12">
    <source>
        <dbReference type="EMBL" id="PPC74474.1"/>
    </source>
</evidence>
<feature type="binding site" evidence="9">
    <location>
        <position position="206"/>
    </location>
    <ligand>
        <name>pyridoxal 5'-phosphate</name>
        <dbReference type="ChEBI" id="CHEBI:597326"/>
    </ligand>
</feature>
<feature type="binding site" evidence="9">
    <location>
        <position position="132"/>
    </location>
    <ligand>
        <name>substrate</name>
    </ligand>
</feature>
<dbReference type="OrthoDB" id="9807157at2"/>
<dbReference type="InterPro" id="IPR015422">
    <property type="entry name" value="PyrdxlP-dep_Trfase_small"/>
</dbReference>
<dbReference type="Proteomes" id="UP000238196">
    <property type="component" value="Unassembled WGS sequence"/>
</dbReference>
<organism evidence="12 13">
    <name type="scientific">Proteobacteria bacterium 228</name>
    <dbReference type="NCBI Taxonomy" id="2083153"/>
    <lineage>
        <taxon>Bacteria</taxon>
        <taxon>Pseudomonadati</taxon>
        <taxon>Pseudomonadota</taxon>
    </lineage>
</organism>
<dbReference type="HAMAP" id="MF_01693">
    <property type="entry name" value="BioF_aminotrans_2"/>
    <property type="match status" value="1"/>
</dbReference>
<evidence type="ECO:0000256" key="2">
    <source>
        <dbReference type="ARBA" id="ARBA00004746"/>
    </source>
</evidence>
<dbReference type="PANTHER" id="PTHR13693">
    <property type="entry name" value="CLASS II AMINOTRANSFERASE/8-AMINO-7-OXONONANOATE SYNTHASE"/>
    <property type="match status" value="1"/>
</dbReference>
<dbReference type="GO" id="GO:0008710">
    <property type="term" value="F:8-amino-7-oxononanoate synthase activity"/>
    <property type="evidence" value="ECO:0007669"/>
    <property type="project" value="UniProtKB-UniRule"/>
</dbReference>
<dbReference type="GO" id="GO:0030170">
    <property type="term" value="F:pyridoxal phosphate binding"/>
    <property type="evidence" value="ECO:0007669"/>
    <property type="project" value="UniProtKB-UniRule"/>
</dbReference>
<dbReference type="EC" id="2.3.1.47" evidence="9"/>
<comment type="subunit">
    <text evidence="4 9">Homodimer.</text>
</comment>
<feature type="binding site" evidence="9">
    <location>
        <position position="20"/>
    </location>
    <ligand>
        <name>substrate</name>
    </ligand>
</feature>
<evidence type="ECO:0000256" key="6">
    <source>
        <dbReference type="ARBA" id="ARBA00022756"/>
    </source>
</evidence>
<evidence type="ECO:0000256" key="3">
    <source>
        <dbReference type="ARBA" id="ARBA00010008"/>
    </source>
</evidence>
<evidence type="ECO:0000313" key="13">
    <source>
        <dbReference type="Proteomes" id="UP000238196"/>
    </source>
</evidence>
<evidence type="ECO:0000256" key="10">
    <source>
        <dbReference type="PIRSR" id="PIRSR604723-51"/>
    </source>
</evidence>
<gene>
    <name evidence="9 12" type="primary">bioF</name>
    <name evidence="12" type="ORF">C4K68_25965</name>
</gene>
<feature type="binding site" evidence="9">
    <location>
        <begin position="107"/>
        <end position="108"/>
    </location>
    <ligand>
        <name>pyridoxal 5'-phosphate</name>
        <dbReference type="ChEBI" id="CHEBI:597326"/>
    </ligand>
</feature>
<evidence type="ECO:0000256" key="9">
    <source>
        <dbReference type="HAMAP-Rule" id="MF_01693"/>
    </source>
</evidence>
<comment type="catalytic activity">
    <reaction evidence="8 9">
        <text>6-carboxyhexanoyl-[ACP] + L-alanine + H(+) = (8S)-8-amino-7-oxononanoate + holo-[ACP] + CO2</text>
        <dbReference type="Rhea" id="RHEA:42288"/>
        <dbReference type="Rhea" id="RHEA-COMP:9685"/>
        <dbReference type="Rhea" id="RHEA-COMP:9955"/>
        <dbReference type="ChEBI" id="CHEBI:15378"/>
        <dbReference type="ChEBI" id="CHEBI:16526"/>
        <dbReference type="ChEBI" id="CHEBI:57972"/>
        <dbReference type="ChEBI" id="CHEBI:64479"/>
        <dbReference type="ChEBI" id="CHEBI:78846"/>
        <dbReference type="ChEBI" id="CHEBI:149468"/>
        <dbReference type="EC" id="2.3.1.47"/>
    </reaction>
</comment>
<dbReference type="InterPro" id="IPR015424">
    <property type="entry name" value="PyrdxlP-dep_Trfase"/>
</dbReference>
<evidence type="ECO:0000256" key="8">
    <source>
        <dbReference type="ARBA" id="ARBA00047715"/>
    </source>
</evidence>
<dbReference type="NCBIfam" id="TIGR00858">
    <property type="entry name" value="bioF"/>
    <property type="match status" value="1"/>
</dbReference>
<dbReference type="Gene3D" id="3.40.640.10">
    <property type="entry name" value="Type I PLP-dependent aspartate aminotransferase-like (Major domain)"/>
    <property type="match status" value="1"/>
</dbReference>
<dbReference type="UniPathway" id="UPA00078"/>
<keyword evidence="6 9" id="KW-0093">Biotin biosynthesis</keyword>